<reference evidence="1 2" key="1">
    <citation type="submission" date="2022-03" db="EMBL/GenBank/DDBJ databases">
        <title>Novel taxa within the pig intestine.</title>
        <authorList>
            <person name="Wylensek D."/>
            <person name="Bishof K."/>
            <person name="Afrizal A."/>
            <person name="Clavel T."/>
        </authorList>
    </citation>
    <scope>NUCLEOTIDE SEQUENCE [LARGE SCALE GENOMIC DNA]</scope>
    <source>
        <strain evidence="1 2">Cla-KB-P134</strain>
    </source>
</reference>
<evidence type="ECO:0000313" key="2">
    <source>
        <dbReference type="Proteomes" id="UP001285244"/>
    </source>
</evidence>
<evidence type="ECO:0000313" key="1">
    <source>
        <dbReference type="EMBL" id="MDX8416948.1"/>
    </source>
</evidence>
<comment type="caution">
    <text evidence="1">The sequence shown here is derived from an EMBL/GenBank/DDBJ whole genome shotgun (WGS) entry which is preliminary data.</text>
</comment>
<name>A0ABU4WL26_9FIRM</name>
<dbReference type="Proteomes" id="UP001285244">
    <property type="component" value="Unassembled WGS sequence"/>
</dbReference>
<dbReference type="EMBL" id="JALBUS010000004">
    <property type="protein sequence ID" value="MDX8416948.1"/>
    <property type="molecule type" value="Genomic_DNA"/>
</dbReference>
<protein>
    <recommendedName>
        <fullName evidence="3">DUF5626 domain-containing protein</fullName>
    </recommendedName>
</protein>
<sequence length="128" mass="14250">MFNVKAESNAYKLMTYADVSYSTTEHDTGATWIDGKKIYAITIKWENQALNNTVSFAHGISNIDVIVDYKAIYCDGDSYVRFPITGATSDKTVGLRINATKVTITGTDTYSVKSGRNLYVTIYYTKTV</sequence>
<organism evidence="1 2">
    <name type="scientific">Absicoccus intestinalis</name>
    <dbReference type="NCBI Taxonomy" id="2926319"/>
    <lineage>
        <taxon>Bacteria</taxon>
        <taxon>Bacillati</taxon>
        <taxon>Bacillota</taxon>
        <taxon>Erysipelotrichia</taxon>
        <taxon>Erysipelotrichales</taxon>
        <taxon>Erysipelotrichaceae</taxon>
        <taxon>Absicoccus</taxon>
    </lineage>
</organism>
<dbReference type="RefSeq" id="WP_320325260.1">
    <property type="nucleotide sequence ID" value="NZ_JALBUS010000004.1"/>
</dbReference>
<proteinExistence type="predicted"/>
<evidence type="ECO:0008006" key="3">
    <source>
        <dbReference type="Google" id="ProtNLM"/>
    </source>
</evidence>
<gene>
    <name evidence="1" type="ORF">MOZ64_03710</name>
</gene>
<keyword evidence="2" id="KW-1185">Reference proteome</keyword>
<accession>A0ABU4WL26</accession>